<dbReference type="EMBL" id="PVWK01000159">
    <property type="protein sequence ID" value="PSB23766.1"/>
    <property type="molecule type" value="Genomic_DNA"/>
</dbReference>
<reference evidence="1 2" key="2">
    <citation type="submission" date="2018-03" db="EMBL/GenBank/DDBJ databases">
        <title>The ancient ancestry and fast evolution of plastids.</title>
        <authorList>
            <person name="Moore K.R."/>
            <person name="Magnabosco C."/>
            <person name="Momper L."/>
            <person name="Gold D.A."/>
            <person name="Bosak T."/>
            <person name="Fournier G.P."/>
        </authorList>
    </citation>
    <scope>NUCLEOTIDE SEQUENCE [LARGE SCALE GENOMIC DNA]</scope>
    <source>
        <strain evidence="1 2">ULC18</strain>
    </source>
</reference>
<keyword evidence="2" id="KW-1185">Reference proteome</keyword>
<proteinExistence type="predicted"/>
<gene>
    <name evidence="1" type="ORF">C7B82_30000</name>
</gene>
<accession>A0A2T1DTC4</accession>
<name>A0A2T1DTC4_9CYAN</name>
<dbReference type="OrthoDB" id="426638at2"/>
<comment type="caution">
    <text evidence="1">The sequence shown here is derived from an EMBL/GenBank/DDBJ whole genome shotgun (WGS) entry which is preliminary data.</text>
</comment>
<evidence type="ECO:0000313" key="2">
    <source>
        <dbReference type="Proteomes" id="UP000239576"/>
    </source>
</evidence>
<sequence length="73" mass="8212">MVPVEFQAKVENGVIVVPEEYKQSLAEANTVKVTVLKPVQKKTPRPDIMDELAQNPVSVPGIRSITRDEMHER</sequence>
<reference evidence="2" key="1">
    <citation type="submission" date="2018-02" db="EMBL/GenBank/DDBJ databases">
        <authorList>
            <person name="Moore K."/>
            <person name="Momper L."/>
        </authorList>
    </citation>
    <scope>NUCLEOTIDE SEQUENCE [LARGE SCALE GENOMIC DNA]</scope>
    <source>
        <strain evidence="2">ULC18</strain>
    </source>
</reference>
<organism evidence="1 2">
    <name type="scientific">Stenomitos frigidus ULC18</name>
    <dbReference type="NCBI Taxonomy" id="2107698"/>
    <lineage>
        <taxon>Bacteria</taxon>
        <taxon>Bacillati</taxon>
        <taxon>Cyanobacteriota</taxon>
        <taxon>Cyanophyceae</taxon>
        <taxon>Leptolyngbyales</taxon>
        <taxon>Leptolyngbyaceae</taxon>
        <taxon>Stenomitos</taxon>
    </lineage>
</organism>
<dbReference type="AlphaFoldDB" id="A0A2T1DTC4"/>
<dbReference type="RefSeq" id="WP_106260912.1">
    <property type="nucleotide sequence ID" value="NZ_CAWNSW010000143.1"/>
</dbReference>
<evidence type="ECO:0000313" key="1">
    <source>
        <dbReference type="EMBL" id="PSB23766.1"/>
    </source>
</evidence>
<protein>
    <submittedName>
        <fullName evidence="1">Uncharacterized protein</fullName>
    </submittedName>
</protein>
<dbReference type="Proteomes" id="UP000239576">
    <property type="component" value="Unassembled WGS sequence"/>
</dbReference>